<sequence length="23" mass="2371">SLPPHQKVPLPSLSPTMQAGTIA</sequence>
<evidence type="ECO:0000256" key="1">
    <source>
        <dbReference type="SAM" id="MobiDB-lite"/>
    </source>
</evidence>
<keyword id="KW-0903">Direct protein sequencing</keyword>
<organism>
    <name type="scientific">Bos taurus</name>
    <name type="common">Bovine</name>
    <dbReference type="NCBI Taxonomy" id="9913"/>
    <lineage>
        <taxon>Eukaryota</taxon>
        <taxon>Metazoa</taxon>
        <taxon>Chordata</taxon>
        <taxon>Craniata</taxon>
        <taxon>Vertebrata</taxon>
        <taxon>Euteleostomi</taxon>
        <taxon>Mammalia</taxon>
        <taxon>Eutheria</taxon>
        <taxon>Laurasiatheria</taxon>
        <taxon>Artiodactyla</taxon>
        <taxon>Ruminantia</taxon>
        <taxon>Pecora</taxon>
        <taxon>Bovidae</taxon>
        <taxon>Bovinae</taxon>
        <taxon>Bos</taxon>
    </lineage>
</organism>
<dbReference type="PIR" id="B32040">
    <property type="entry name" value="B32040"/>
</dbReference>
<reference key="1">
    <citation type="journal article" date="1992" name="EMBO J.">
        <title>Sequences directing dihydrolipoamide dehydrogenase (E3) binding are located on the 2-oxoglutarate dehydrogenase (E1) component of the mammalian 2-oxoglutarate dehydrogenase multienzyme complex.</title>
        <authorList>
            <person name="Rice J.E."/>
            <person name="Dunbar B."/>
            <person name="Lindsay J.G."/>
        </authorList>
    </citation>
    <scope>PROTEIN SEQUENCE</scope>
</reference>
<feature type="region of interest" description="Disordered" evidence="1">
    <location>
        <begin position="1"/>
        <end position="23"/>
    </location>
</feature>
<accession>Q9TRP7</accession>
<dbReference type="AlphaFoldDB" id="Q9TRP7"/>
<dbReference type="HOGENOM" id="CLU_016733_10_2_1"/>
<name>Q9TRP7_BOVIN</name>
<feature type="compositionally biased region" description="Polar residues" evidence="1">
    <location>
        <begin position="13"/>
        <end position="23"/>
    </location>
</feature>
<proteinExistence type="evidence at protein level"/>
<protein>
    <submittedName>
        <fullName>Pyruvate dehydrogenase complex acetyltransferase, E2</fullName>
    </submittedName>
</protein>